<name>H2YP68_CIOSA</name>
<dbReference type="AlphaFoldDB" id="H2YP68"/>
<dbReference type="HOGENOM" id="CLU_076497_0_0_1"/>
<protein>
    <submittedName>
        <fullName evidence="2">Uncharacterized protein</fullName>
    </submittedName>
</protein>
<evidence type="ECO:0000313" key="3">
    <source>
        <dbReference type="Proteomes" id="UP000007875"/>
    </source>
</evidence>
<dbReference type="PANTHER" id="PTHR23320:SF165">
    <property type="entry name" value="MARVEL DOMAIN-CONTAINING PROTEIN"/>
    <property type="match status" value="1"/>
</dbReference>
<keyword evidence="1" id="KW-0472">Membrane</keyword>
<feature type="transmembrane region" description="Helical" evidence="1">
    <location>
        <begin position="99"/>
        <end position="124"/>
    </location>
</feature>
<reference evidence="2" key="2">
    <citation type="submission" date="2025-08" db="UniProtKB">
        <authorList>
            <consortium name="Ensembl"/>
        </authorList>
    </citation>
    <scope>IDENTIFICATION</scope>
</reference>
<dbReference type="InterPro" id="IPR030417">
    <property type="entry name" value="MS4A"/>
</dbReference>
<feature type="transmembrane region" description="Helical" evidence="1">
    <location>
        <begin position="65"/>
        <end position="87"/>
    </location>
</feature>
<evidence type="ECO:0000256" key="1">
    <source>
        <dbReference type="SAM" id="Phobius"/>
    </source>
</evidence>
<evidence type="ECO:0000313" key="2">
    <source>
        <dbReference type="Ensembl" id="ENSCSAVP00000007126.1"/>
    </source>
</evidence>
<dbReference type="GeneTree" id="ENSGT01150000290033"/>
<proteinExistence type="predicted"/>
<dbReference type="eggNOG" id="ENOG502SFFZ">
    <property type="taxonomic scope" value="Eukaryota"/>
</dbReference>
<dbReference type="InParanoid" id="H2YP68"/>
<dbReference type="Proteomes" id="UP000007875">
    <property type="component" value="Unassembled WGS sequence"/>
</dbReference>
<keyword evidence="1" id="KW-0812">Transmembrane</keyword>
<dbReference type="Ensembl" id="ENSCSAVT00000007218.1">
    <property type="protein sequence ID" value="ENSCSAVP00000007126.1"/>
    <property type="gene ID" value="ENSCSAVG00000004257.1"/>
</dbReference>
<reference evidence="3" key="1">
    <citation type="submission" date="2003-08" db="EMBL/GenBank/DDBJ databases">
        <authorList>
            <person name="Birren B."/>
            <person name="Nusbaum C."/>
            <person name="Abebe A."/>
            <person name="Abouelleil A."/>
            <person name="Adekoya E."/>
            <person name="Ait-zahra M."/>
            <person name="Allen N."/>
            <person name="Allen T."/>
            <person name="An P."/>
            <person name="Anderson M."/>
            <person name="Anderson S."/>
            <person name="Arachchi H."/>
            <person name="Armbruster J."/>
            <person name="Bachantsang P."/>
            <person name="Baldwin J."/>
            <person name="Barry A."/>
            <person name="Bayul T."/>
            <person name="Blitshsteyn B."/>
            <person name="Bloom T."/>
            <person name="Blye J."/>
            <person name="Boguslavskiy L."/>
            <person name="Borowsky M."/>
            <person name="Boukhgalter B."/>
            <person name="Brunache A."/>
            <person name="Butler J."/>
            <person name="Calixte N."/>
            <person name="Calvo S."/>
            <person name="Camarata J."/>
            <person name="Campo K."/>
            <person name="Chang J."/>
            <person name="Cheshatsang Y."/>
            <person name="Citroen M."/>
            <person name="Collymore A."/>
            <person name="Considine T."/>
            <person name="Cook A."/>
            <person name="Cooke P."/>
            <person name="Corum B."/>
            <person name="Cuomo C."/>
            <person name="David R."/>
            <person name="Dawoe T."/>
            <person name="Degray S."/>
            <person name="Dodge S."/>
            <person name="Dooley K."/>
            <person name="Dorje P."/>
            <person name="Dorjee K."/>
            <person name="Dorris L."/>
            <person name="Duffey N."/>
            <person name="Dupes A."/>
            <person name="Elkins T."/>
            <person name="Engels R."/>
            <person name="Erickson J."/>
            <person name="Farina A."/>
            <person name="Faro S."/>
            <person name="Ferreira P."/>
            <person name="Fischer H."/>
            <person name="Fitzgerald M."/>
            <person name="Foley K."/>
            <person name="Gage D."/>
            <person name="Galagan J."/>
            <person name="Gearin G."/>
            <person name="Gnerre S."/>
            <person name="Gnirke A."/>
            <person name="Goyette A."/>
            <person name="Graham J."/>
            <person name="Grandbois E."/>
            <person name="Gyaltsen K."/>
            <person name="Hafez N."/>
            <person name="Hagopian D."/>
            <person name="Hagos B."/>
            <person name="Hall J."/>
            <person name="Hatcher B."/>
            <person name="Heller A."/>
            <person name="Higgins H."/>
            <person name="Honan T."/>
            <person name="Horn A."/>
            <person name="Houde N."/>
            <person name="Hughes L."/>
            <person name="Hulme W."/>
            <person name="Husby E."/>
            <person name="Iliev I."/>
            <person name="Jaffe D."/>
            <person name="Jones C."/>
            <person name="Kamal M."/>
            <person name="Kamat A."/>
            <person name="Kamvysselis M."/>
            <person name="Karlsson E."/>
            <person name="Kells C."/>
            <person name="Kieu A."/>
            <person name="Kisner P."/>
            <person name="Kodira C."/>
            <person name="Kulbokas E."/>
            <person name="Labutti K."/>
            <person name="Lama D."/>
            <person name="Landers T."/>
            <person name="Leger J."/>
            <person name="Levine S."/>
            <person name="Lewis D."/>
            <person name="Lewis T."/>
            <person name="Lindblad-toh K."/>
            <person name="Liu X."/>
            <person name="Lokyitsang T."/>
            <person name="Lokyitsang Y."/>
            <person name="Lucien O."/>
            <person name="Lui A."/>
            <person name="Ma L.J."/>
            <person name="Mabbitt R."/>
            <person name="Macdonald J."/>
            <person name="Maclean C."/>
            <person name="Major J."/>
            <person name="Manning J."/>
            <person name="Marabella R."/>
            <person name="Maru K."/>
            <person name="Matthews C."/>
            <person name="Mauceli E."/>
            <person name="Mccarthy M."/>
            <person name="Mcdonough S."/>
            <person name="Mcghee T."/>
            <person name="Meldrim J."/>
            <person name="Meneus L."/>
            <person name="Mesirov J."/>
            <person name="Mihalev A."/>
            <person name="Mihova T."/>
            <person name="Mikkelsen T."/>
            <person name="Mlenga V."/>
            <person name="Moru K."/>
            <person name="Mozes J."/>
            <person name="Mulrain L."/>
            <person name="Munson G."/>
            <person name="Naylor J."/>
            <person name="Newes C."/>
            <person name="Nguyen C."/>
            <person name="Nguyen N."/>
            <person name="Nguyen T."/>
            <person name="Nicol R."/>
            <person name="Nielsen C."/>
            <person name="Nizzari M."/>
            <person name="Norbu C."/>
            <person name="Norbu N."/>
            <person name="O'donnell P."/>
            <person name="Okoawo O."/>
            <person name="O'leary S."/>
            <person name="Omotosho B."/>
            <person name="O'neill K."/>
            <person name="Osman S."/>
            <person name="Parker S."/>
            <person name="Perrin D."/>
            <person name="Phunkhang P."/>
            <person name="Piqani B."/>
            <person name="Purcell S."/>
            <person name="Rachupka T."/>
            <person name="Ramasamy U."/>
            <person name="Rameau R."/>
            <person name="Ray V."/>
            <person name="Raymond C."/>
            <person name="Retta R."/>
            <person name="Richardson S."/>
            <person name="Rise C."/>
            <person name="Rodriguez J."/>
            <person name="Rogers J."/>
            <person name="Rogov P."/>
            <person name="Rutman M."/>
            <person name="Schupbach R."/>
            <person name="Seaman C."/>
            <person name="Settipalli S."/>
            <person name="Sharpe T."/>
            <person name="Sheridan J."/>
            <person name="Sherpa N."/>
            <person name="Shi J."/>
            <person name="Smirnov S."/>
            <person name="Smith C."/>
            <person name="Sougnez C."/>
            <person name="Spencer B."/>
            <person name="Stalker J."/>
            <person name="Stange-thomann N."/>
            <person name="Stavropoulos S."/>
            <person name="Stetson K."/>
            <person name="Stone C."/>
            <person name="Stone S."/>
            <person name="Stubbs M."/>
            <person name="Talamas J."/>
            <person name="Tchuinga P."/>
            <person name="Tenzing P."/>
            <person name="Tesfaye S."/>
            <person name="Theodore J."/>
            <person name="Thoulutsang Y."/>
            <person name="Topham K."/>
            <person name="Towey S."/>
            <person name="Tsamla T."/>
            <person name="Tsomo N."/>
            <person name="Vallee D."/>
            <person name="Vassiliev H."/>
            <person name="Venkataraman V."/>
            <person name="Vinson J."/>
            <person name="Vo A."/>
            <person name="Wade C."/>
            <person name="Wang S."/>
            <person name="Wangchuk T."/>
            <person name="Wangdi T."/>
            <person name="Whittaker C."/>
            <person name="Wilkinson J."/>
            <person name="Wu Y."/>
            <person name="Wyman D."/>
            <person name="Yadav S."/>
            <person name="Yang S."/>
            <person name="Yang X."/>
            <person name="Yeager S."/>
            <person name="Yee E."/>
            <person name="Young G."/>
            <person name="Zainoun J."/>
            <person name="Zembeck L."/>
            <person name="Zimmer A."/>
            <person name="Zody M."/>
            <person name="Lander E."/>
        </authorList>
    </citation>
    <scope>NUCLEOTIDE SEQUENCE [LARGE SCALE GENOMIC DNA]</scope>
</reference>
<feature type="transmembrane region" description="Helical" evidence="1">
    <location>
        <begin position="199"/>
        <end position="220"/>
    </location>
</feature>
<accession>H2YP68</accession>
<reference evidence="2" key="3">
    <citation type="submission" date="2025-09" db="UniProtKB">
        <authorList>
            <consortium name="Ensembl"/>
        </authorList>
    </citation>
    <scope>IDENTIFICATION</scope>
</reference>
<keyword evidence="1" id="KW-1133">Transmembrane helix</keyword>
<dbReference type="PANTHER" id="PTHR23320">
    <property type="entry name" value="MEMBRANE-SPANNING 4-DOMAINS SUBFAMILY A MS4A -RELATED"/>
    <property type="match status" value="1"/>
</dbReference>
<keyword evidence="3" id="KW-1185">Reference proteome</keyword>
<feature type="transmembrane region" description="Helical" evidence="1">
    <location>
        <begin position="36"/>
        <end position="59"/>
    </location>
</feature>
<organism evidence="2 3">
    <name type="scientific">Ciona savignyi</name>
    <name type="common">Pacific transparent sea squirt</name>
    <dbReference type="NCBI Taxonomy" id="51511"/>
    <lineage>
        <taxon>Eukaryota</taxon>
        <taxon>Metazoa</taxon>
        <taxon>Chordata</taxon>
        <taxon>Tunicata</taxon>
        <taxon>Ascidiacea</taxon>
        <taxon>Phlebobranchia</taxon>
        <taxon>Cionidae</taxon>
        <taxon>Ciona</taxon>
    </lineage>
</organism>
<sequence>MTTFVNSAPMTVTSPAATNRGNNYAKAFQTLGILQILLGSLSIFTWSYTLAFAVSGYYIDAFAYVSAGIWCGIFFLVAGILAFVSSVDPNNCKIVSGMVMSIFAAIFAVTMFAIEVAGAVLVPYSAYRYSYYSYCRSYYQPSYYKASIYVPTCYSSSSFGSGTYRPSRYISGVYLPSKYIPCYNSYPRNSSGSTGMSTLHGFMAFFAFAELIIAITHAVYCCKYKSLTNMVPATTTVQYTTTYQQPITHQMPVTSIGHPAGMPVTTTYPAVGSVPYQNYPTPIYANHQANMASQQSVNTTATIPTVSQSGPPTYME</sequence>